<evidence type="ECO:0000313" key="1">
    <source>
        <dbReference type="EMBL" id="GAG18800.1"/>
    </source>
</evidence>
<gene>
    <name evidence="1" type="ORF">S01H1_56478</name>
</gene>
<feature type="non-terminal residue" evidence="1">
    <location>
        <position position="31"/>
    </location>
</feature>
<sequence>MLDKFARRAEATASRVIEGEAVVVMPEEAMV</sequence>
<name>X0VKK3_9ZZZZ</name>
<protein>
    <submittedName>
        <fullName evidence="1">Uncharacterized protein</fullName>
    </submittedName>
</protein>
<organism evidence="1">
    <name type="scientific">marine sediment metagenome</name>
    <dbReference type="NCBI Taxonomy" id="412755"/>
    <lineage>
        <taxon>unclassified sequences</taxon>
        <taxon>metagenomes</taxon>
        <taxon>ecological metagenomes</taxon>
    </lineage>
</organism>
<dbReference type="AlphaFoldDB" id="X0VKK3"/>
<comment type="caution">
    <text evidence="1">The sequence shown here is derived from an EMBL/GenBank/DDBJ whole genome shotgun (WGS) entry which is preliminary data.</text>
</comment>
<reference evidence="1" key="1">
    <citation type="journal article" date="2014" name="Front. Microbiol.">
        <title>High frequency of phylogenetically diverse reductive dehalogenase-homologous genes in deep subseafloor sedimentary metagenomes.</title>
        <authorList>
            <person name="Kawai M."/>
            <person name="Futagami T."/>
            <person name="Toyoda A."/>
            <person name="Takaki Y."/>
            <person name="Nishi S."/>
            <person name="Hori S."/>
            <person name="Arai W."/>
            <person name="Tsubouchi T."/>
            <person name="Morono Y."/>
            <person name="Uchiyama I."/>
            <person name="Ito T."/>
            <person name="Fujiyama A."/>
            <person name="Inagaki F."/>
            <person name="Takami H."/>
        </authorList>
    </citation>
    <scope>NUCLEOTIDE SEQUENCE</scope>
    <source>
        <strain evidence="1">Expedition CK06-06</strain>
    </source>
</reference>
<proteinExistence type="predicted"/>
<dbReference type="EMBL" id="BARS01036778">
    <property type="protein sequence ID" value="GAG18800.1"/>
    <property type="molecule type" value="Genomic_DNA"/>
</dbReference>
<accession>X0VKK3</accession>